<organism evidence="1">
    <name type="scientific">viral metagenome</name>
    <dbReference type="NCBI Taxonomy" id="1070528"/>
    <lineage>
        <taxon>unclassified sequences</taxon>
        <taxon>metagenomes</taxon>
        <taxon>organismal metagenomes</taxon>
    </lineage>
</organism>
<proteinExistence type="predicted"/>
<dbReference type="EMBL" id="MN739745">
    <property type="protein sequence ID" value="QHT24453.1"/>
    <property type="molecule type" value="Genomic_DNA"/>
</dbReference>
<protein>
    <submittedName>
        <fullName evidence="1">Uncharacterized protein</fullName>
    </submittedName>
</protein>
<dbReference type="AlphaFoldDB" id="A0A6C0E7R7"/>
<evidence type="ECO:0000313" key="1">
    <source>
        <dbReference type="EMBL" id="QHT24453.1"/>
    </source>
</evidence>
<name>A0A6C0E7R7_9ZZZZ</name>
<sequence length="151" mass="18057">MPIINKFFKFFTGKCCSNCIKRFNPMTGLTYCDSCGKGYIKTYRCGHFDCRKHVSVLTYMEDDDTIYCPHCHGFNTLYTLLHYKTKIDKNTQEPLGPVNPVFYNDPNRPLYFKGKYPVYYFDMCGYNRNDYSIICYIHKELLRWKRANYGW</sequence>
<accession>A0A6C0E7R7</accession>
<reference evidence="1" key="1">
    <citation type="journal article" date="2020" name="Nature">
        <title>Giant virus diversity and host interactions through global metagenomics.</title>
        <authorList>
            <person name="Schulz F."/>
            <person name="Roux S."/>
            <person name="Paez-Espino D."/>
            <person name="Jungbluth S."/>
            <person name="Walsh D.A."/>
            <person name="Denef V.J."/>
            <person name="McMahon K.D."/>
            <person name="Konstantinidis K.T."/>
            <person name="Eloe-Fadrosh E.A."/>
            <person name="Kyrpides N.C."/>
            <person name="Woyke T."/>
        </authorList>
    </citation>
    <scope>NUCLEOTIDE SEQUENCE</scope>
    <source>
        <strain evidence="1">GVMAG-M-3300023179-150</strain>
    </source>
</reference>